<dbReference type="Pfam" id="PF09903">
    <property type="entry name" value="DUF2130"/>
    <property type="match status" value="1"/>
</dbReference>
<organism evidence="2 3">
    <name type="scientific">Helicobacter gastrofelis</name>
    <dbReference type="NCBI Taxonomy" id="2849642"/>
    <lineage>
        <taxon>Bacteria</taxon>
        <taxon>Pseudomonadati</taxon>
        <taxon>Campylobacterota</taxon>
        <taxon>Epsilonproteobacteria</taxon>
        <taxon>Campylobacterales</taxon>
        <taxon>Helicobacteraceae</taxon>
        <taxon>Helicobacter</taxon>
    </lineage>
</organism>
<proteinExistence type="predicted"/>
<name>A0ABM7SFQ5_9HELI</name>
<keyword evidence="3" id="KW-1185">Reference proteome</keyword>
<keyword evidence="1" id="KW-0175">Coiled coil</keyword>
<accession>A0ABM7SFQ5</accession>
<evidence type="ECO:0000313" key="3">
    <source>
        <dbReference type="Proteomes" id="UP000826146"/>
    </source>
</evidence>
<dbReference type="EMBL" id="AP024819">
    <property type="protein sequence ID" value="BCZ19737.1"/>
    <property type="molecule type" value="Genomic_DNA"/>
</dbReference>
<evidence type="ECO:0000313" key="2">
    <source>
        <dbReference type="EMBL" id="BCZ19737.1"/>
    </source>
</evidence>
<evidence type="ECO:0000256" key="1">
    <source>
        <dbReference type="SAM" id="Coils"/>
    </source>
</evidence>
<dbReference type="RefSeq" id="WP_221271593.1">
    <property type="nucleotide sequence ID" value="NZ_AP024819.1"/>
</dbReference>
<protein>
    <submittedName>
        <fullName evidence="2">Caldesmon</fullName>
    </submittedName>
</protein>
<gene>
    <name evidence="2" type="ORF">NHP190012_13790</name>
</gene>
<reference evidence="2 3" key="1">
    <citation type="submission" date="2021-07" db="EMBL/GenBank/DDBJ databases">
        <title>Novel Helicobacter sp. Isolated from a cat.</title>
        <authorList>
            <person name="Rimbara E."/>
            <person name="Suzuki M."/>
        </authorList>
    </citation>
    <scope>NUCLEOTIDE SEQUENCE [LARGE SCALE GENOMIC DNA]</scope>
    <source>
        <strain evidence="3">NHP19-012</strain>
    </source>
</reference>
<dbReference type="Proteomes" id="UP000826146">
    <property type="component" value="Chromosome"/>
</dbReference>
<dbReference type="InterPro" id="IPR019219">
    <property type="entry name" value="DUF2130"/>
</dbReference>
<sequence length="412" mass="47148">MQTLICPHCSKPIDANDALLAPLREQFKKEVEDKRHEYKQAFKRLEEQQEAFDKKMQEGINQALQEQKARLEAEASAQMAQERAKMRADIKAQMQAEQQNALRAMEQELQEKSKQLQELHALQAKNARLEREKEEIRTKIEAESALSLTAQLEEEKAKLQAFFEVQFTQLKEENRKLKEGISQVNKRAELTSQQLQGEAQELAIEAYLKAQFPKDTIAEVPKGQKGADCLQRVHNERGVCCGVVCYESKRTKNFNHEWIAKLKANMLEVGADVGVLVSEAMPKDLERMGLVEGVWVCSFQEFKGLSVALREMVVRVHGAYKSQENKADKMHYLYDYLTSQEFSQHVQGLVESFVALQRDLEDEKRAMERLWSKREKQIKKILSHVNKSYGSLEGIAGLDMPAMPALQLPAEG</sequence>
<feature type="coiled-coil region" evidence="1">
    <location>
        <begin position="24"/>
        <end position="205"/>
    </location>
</feature>